<dbReference type="AlphaFoldDB" id="A0A7V5PSC7"/>
<keyword evidence="4" id="KW-0503">Monooxygenase</keyword>
<protein>
    <submittedName>
        <fullName evidence="4">Nitronate monooxygenase</fullName>
    </submittedName>
</protein>
<gene>
    <name evidence="4" type="ORF">ENJ89_11715</name>
</gene>
<accession>A0A7V5PSC7</accession>
<reference evidence="4" key="1">
    <citation type="journal article" date="2020" name="mSystems">
        <title>Genome- and Community-Level Interaction Insights into Carbon Utilization and Element Cycling Functions of Hydrothermarchaeota in Hydrothermal Sediment.</title>
        <authorList>
            <person name="Zhou Z."/>
            <person name="Liu Y."/>
            <person name="Xu W."/>
            <person name="Pan J."/>
            <person name="Luo Z.H."/>
            <person name="Li M."/>
        </authorList>
    </citation>
    <scope>NUCLEOTIDE SEQUENCE [LARGE SCALE GENOMIC DNA]</scope>
    <source>
        <strain evidence="4">HyVt-527</strain>
    </source>
</reference>
<proteinExistence type="predicted"/>
<keyword evidence="1" id="KW-0285">Flavoprotein</keyword>
<dbReference type="Pfam" id="PF03060">
    <property type="entry name" value="NMO"/>
    <property type="match status" value="1"/>
</dbReference>
<dbReference type="PANTHER" id="PTHR32332">
    <property type="entry name" value="2-NITROPROPANE DIOXYGENASE"/>
    <property type="match status" value="1"/>
</dbReference>
<dbReference type="GO" id="GO:0018580">
    <property type="term" value="F:nitronate monooxygenase activity"/>
    <property type="evidence" value="ECO:0007669"/>
    <property type="project" value="InterPro"/>
</dbReference>
<dbReference type="InterPro" id="IPR013785">
    <property type="entry name" value="Aldolase_TIM"/>
</dbReference>
<dbReference type="Proteomes" id="UP000886124">
    <property type="component" value="Unassembled WGS sequence"/>
</dbReference>
<dbReference type="InterPro" id="IPR004136">
    <property type="entry name" value="NMO"/>
</dbReference>
<evidence type="ECO:0000313" key="4">
    <source>
        <dbReference type="EMBL" id="HHJ53855.1"/>
    </source>
</evidence>
<comment type="caution">
    <text evidence="4">The sequence shown here is derived from an EMBL/GenBank/DDBJ whole genome shotgun (WGS) entry which is preliminary data.</text>
</comment>
<dbReference type="SUPFAM" id="SSF51412">
    <property type="entry name" value="Inosine monophosphate dehydrogenase (IMPDH)"/>
    <property type="match status" value="1"/>
</dbReference>
<dbReference type="Gene3D" id="3.20.20.70">
    <property type="entry name" value="Aldolase class I"/>
    <property type="match status" value="1"/>
</dbReference>
<dbReference type="CDD" id="cd04730">
    <property type="entry name" value="NPD_like"/>
    <property type="match status" value="1"/>
</dbReference>
<evidence type="ECO:0000256" key="2">
    <source>
        <dbReference type="ARBA" id="ARBA00022643"/>
    </source>
</evidence>
<evidence type="ECO:0000256" key="3">
    <source>
        <dbReference type="ARBA" id="ARBA00023002"/>
    </source>
</evidence>
<sequence>MKTPIIQGGMGVGISLSGLASAVANQGGIGVISSVALGVLLPHPELNFRQANIHFLREEIRKARRLTDGVIGVNIMVAMTDFNELLECAIEEEADIIFMGAGLPLRFPKKYSVAEIQNFKTRFAPIVSSARAAQLIFQYWEKSFGRIPDAVVVEGPKAGGHLGFKKEQIDDPAYRLEVLIPQVLEVVEKYEQKYDREIPVIAAGGIFDGADIDRFLKLGAKGIQMATRFVATHECDASDEFKQAYVRCAQEDITIIESPVGLPGRAIRNSFLEEVAAGQQKPFKCSWKCLKTCDYRTTPYCIADALSNAQKGLLLKGFTFAGANAYKVDRIISVEELFQTLQEEYREAVYSHQLAAVS</sequence>
<dbReference type="EMBL" id="DROD01000739">
    <property type="protein sequence ID" value="HHJ53855.1"/>
    <property type="molecule type" value="Genomic_DNA"/>
</dbReference>
<name>A0A7V5PSC7_CALAY</name>
<keyword evidence="3" id="KW-0560">Oxidoreductase</keyword>
<dbReference type="PANTHER" id="PTHR32332:SF18">
    <property type="entry name" value="2-NITROPROPANE DIOXYGENASE"/>
    <property type="match status" value="1"/>
</dbReference>
<organism evidence="4">
    <name type="scientific">Caldithrix abyssi</name>
    <dbReference type="NCBI Taxonomy" id="187145"/>
    <lineage>
        <taxon>Bacteria</taxon>
        <taxon>Pseudomonadati</taxon>
        <taxon>Calditrichota</taxon>
        <taxon>Calditrichia</taxon>
        <taxon>Calditrichales</taxon>
        <taxon>Calditrichaceae</taxon>
        <taxon>Caldithrix</taxon>
    </lineage>
</organism>
<keyword evidence="2" id="KW-0288">FMN</keyword>
<evidence type="ECO:0000256" key="1">
    <source>
        <dbReference type="ARBA" id="ARBA00022630"/>
    </source>
</evidence>